<dbReference type="AlphaFoldDB" id="A0A9Q0I7A3"/>
<keyword evidence="2" id="KW-1185">Reference proteome</keyword>
<proteinExistence type="predicted"/>
<name>A0A9Q0I7A3_9TELE</name>
<accession>A0A9Q0I7A3</accession>
<evidence type="ECO:0000313" key="1">
    <source>
        <dbReference type="EMBL" id="KAJ3587950.1"/>
    </source>
</evidence>
<sequence length="68" mass="7994">MLRSNESERGTNMFQDWNPDPFFQDWNPDPFYQDWNPDPFFQDWNPVSLFGGAADDQLTHLNALRDAG</sequence>
<comment type="caution">
    <text evidence="1">The sequence shown here is derived from an EMBL/GenBank/DDBJ whole genome shotgun (WGS) entry which is preliminary data.</text>
</comment>
<gene>
    <name evidence="1" type="ORF">NHX12_011545</name>
</gene>
<dbReference type="Proteomes" id="UP001148018">
    <property type="component" value="Unassembled WGS sequence"/>
</dbReference>
<organism evidence="1 2">
    <name type="scientific">Muraenolepis orangiensis</name>
    <name type="common">Patagonian moray cod</name>
    <dbReference type="NCBI Taxonomy" id="630683"/>
    <lineage>
        <taxon>Eukaryota</taxon>
        <taxon>Metazoa</taxon>
        <taxon>Chordata</taxon>
        <taxon>Craniata</taxon>
        <taxon>Vertebrata</taxon>
        <taxon>Euteleostomi</taxon>
        <taxon>Actinopterygii</taxon>
        <taxon>Neopterygii</taxon>
        <taxon>Teleostei</taxon>
        <taxon>Neoteleostei</taxon>
        <taxon>Acanthomorphata</taxon>
        <taxon>Zeiogadaria</taxon>
        <taxon>Gadariae</taxon>
        <taxon>Gadiformes</taxon>
        <taxon>Muraenolepidoidei</taxon>
        <taxon>Muraenolepididae</taxon>
        <taxon>Muraenolepis</taxon>
    </lineage>
</organism>
<protein>
    <submittedName>
        <fullName evidence="1">Uncharacterized protein</fullName>
    </submittedName>
</protein>
<evidence type="ECO:0000313" key="2">
    <source>
        <dbReference type="Proteomes" id="UP001148018"/>
    </source>
</evidence>
<reference evidence="1" key="1">
    <citation type="submission" date="2022-07" db="EMBL/GenBank/DDBJ databases">
        <title>Chromosome-level genome of Muraenolepis orangiensis.</title>
        <authorList>
            <person name="Kim J."/>
        </authorList>
    </citation>
    <scope>NUCLEOTIDE SEQUENCE</scope>
    <source>
        <strain evidence="1">KU_S4_2022</strain>
        <tissue evidence="1">Muscle</tissue>
    </source>
</reference>
<dbReference type="EMBL" id="JANIIK010000116">
    <property type="protein sequence ID" value="KAJ3587950.1"/>
    <property type="molecule type" value="Genomic_DNA"/>
</dbReference>